<sequence length="110" mass="12499">MKKIVILGLLVFAGWKLYQDQFSVNGNRWGDYDVEKVGRSTDGLDIIKLSPAKKPAESSQVSHQKFKCDGRQHCSQMNSREEADFFIENCPNTKMDGDHDGIPCENDSRF</sequence>
<gene>
    <name evidence="2" type="ORF">PVT68_14115</name>
</gene>
<dbReference type="RefSeq" id="WP_280319089.1">
    <property type="nucleotide sequence ID" value="NZ_CP118605.1"/>
</dbReference>
<dbReference type="InterPro" id="IPR008613">
    <property type="entry name" value="Excalibur_Ca-bd_domain"/>
</dbReference>
<accession>A0ABY8NAF7</accession>
<dbReference type="EMBL" id="CP118605">
    <property type="protein sequence ID" value="WGL15900.1"/>
    <property type="molecule type" value="Genomic_DNA"/>
</dbReference>
<dbReference type="Proteomes" id="UP001236500">
    <property type="component" value="Chromosome"/>
</dbReference>
<evidence type="ECO:0000259" key="1">
    <source>
        <dbReference type="SMART" id="SM00894"/>
    </source>
</evidence>
<evidence type="ECO:0000313" key="3">
    <source>
        <dbReference type="Proteomes" id="UP001236500"/>
    </source>
</evidence>
<protein>
    <submittedName>
        <fullName evidence="2">Excalibur calcium-binding domain-containing protein</fullName>
    </submittedName>
</protein>
<evidence type="ECO:0000313" key="2">
    <source>
        <dbReference type="EMBL" id="WGL15900.1"/>
    </source>
</evidence>
<proteinExistence type="predicted"/>
<name>A0ABY8NAF7_9GAMM</name>
<organism evidence="2 3">
    <name type="scientific">Microbulbifer bruguierae</name>
    <dbReference type="NCBI Taxonomy" id="3029061"/>
    <lineage>
        <taxon>Bacteria</taxon>
        <taxon>Pseudomonadati</taxon>
        <taxon>Pseudomonadota</taxon>
        <taxon>Gammaproteobacteria</taxon>
        <taxon>Cellvibrionales</taxon>
        <taxon>Microbulbiferaceae</taxon>
        <taxon>Microbulbifer</taxon>
    </lineage>
</organism>
<feature type="domain" description="Excalibur calcium-binding" evidence="1">
    <location>
        <begin position="70"/>
        <end position="105"/>
    </location>
</feature>
<reference evidence="2 3" key="1">
    <citation type="submission" date="2023-02" db="EMBL/GenBank/DDBJ databases">
        <title>Description and genomic characterization of Microbulbifer bruguierae sp. nov., isolated from the sediment of mangrove plant Bruguiera sexangula.</title>
        <authorList>
            <person name="Long M."/>
        </authorList>
    </citation>
    <scope>NUCLEOTIDE SEQUENCE [LARGE SCALE GENOMIC DNA]</scope>
    <source>
        <strain evidence="2 3">H12</strain>
    </source>
</reference>
<dbReference type="SMART" id="SM00894">
    <property type="entry name" value="Excalibur"/>
    <property type="match status" value="1"/>
</dbReference>
<dbReference type="Pfam" id="PF05901">
    <property type="entry name" value="Excalibur"/>
    <property type="match status" value="1"/>
</dbReference>
<keyword evidence="3" id="KW-1185">Reference proteome</keyword>